<dbReference type="PANTHER" id="PTHR32114">
    <property type="entry name" value="ABC TRANSPORTER ABCH.3"/>
    <property type="match status" value="1"/>
</dbReference>
<dbReference type="Gene3D" id="3.60.21.10">
    <property type="match status" value="1"/>
</dbReference>
<dbReference type="InterPro" id="IPR029052">
    <property type="entry name" value="Metallo-depent_PP-like"/>
</dbReference>
<evidence type="ECO:0000256" key="1">
    <source>
        <dbReference type="SAM" id="Coils"/>
    </source>
</evidence>
<dbReference type="InterPro" id="IPR004843">
    <property type="entry name" value="Calcineurin-like_PHP"/>
</dbReference>
<dbReference type="SUPFAM" id="SSF52540">
    <property type="entry name" value="P-loop containing nucleoside triphosphate hydrolases"/>
    <property type="match status" value="1"/>
</dbReference>
<evidence type="ECO:0000259" key="2">
    <source>
        <dbReference type="Pfam" id="PF00149"/>
    </source>
</evidence>
<accession>A0A6C0HW48</accession>
<dbReference type="AlphaFoldDB" id="A0A6C0HW48"/>
<reference evidence="3" key="1">
    <citation type="journal article" date="2020" name="Nature">
        <title>Giant virus diversity and host interactions through global metagenomics.</title>
        <authorList>
            <person name="Schulz F."/>
            <person name="Roux S."/>
            <person name="Paez-Espino D."/>
            <person name="Jungbluth S."/>
            <person name="Walsh D.A."/>
            <person name="Denef V.J."/>
            <person name="McMahon K.D."/>
            <person name="Konstantinidis K.T."/>
            <person name="Eloe-Fadrosh E.A."/>
            <person name="Kyrpides N.C."/>
            <person name="Woyke T."/>
        </authorList>
    </citation>
    <scope>NUCLEOTIDE SEQUENCE</scope>
    <source>
        <strain evidence="3">GVMAG-M-3300023184-177</strain>
    </source>
</reference>
<feature type="domain" description="Calcineurin-like phosphoesterase" evidence="2">
    <location>
        <begin position="12"/>
        <end position="200"/>
    </location>
</feature>
<name>A0A6C0HW48_9ZZZZ</name>
<dbReference type="PANTHER" id="PTHR32114:SF2">
    <property type="entry name" value="ABC TRANSPORTER ABCH.3"/>
    <property type="match status" value="1"/>
</dbReference>
<keyword evidence="1" id="KW-0175">Coiled coil</keyword>
<evidence type="ECO:0000313" key="3">
    <source>
        <dbReference type="EMBL" id="QHT84769.1"/>
    </source>
</evidence>
<protein>
    <recommendedName>
        <fullName evidence="2">Calcineurin-like phosphoesterase domain-containing protein</fullName>
    </recommendedName>
</protein>
<feature type="coiled-coil region" evidence="1">
    <location>
        <begin position="855"/>
        <end position="882"/>
    </location>
</feature>
<dbReference type="Gene3D" id="3.40.50.300">
    <property type="entry name" value="P-loop containing nucleotide triphosphate hydrolases"/>
    <property type="match status" value="2"/>
</dbReference>
<sequence length="1070" mass="125876">MIILKQNSYIHTIYHISDIHIRRYDKHAEYEIVFSNLYKYLNSINNDKSTSLIVITGDLLHAKDNLTPDCVIKCYKFLKMLADIMPVILIAGNHDMVESNKTIKDSIGAILNERSIDNLYYLQHSGVYKYGNIIFGASSLLDNQFIKAADIYHHSDNILIGLYHGPVGACSTAVGVVLHGDKQIDDFIGYDFVLLGDIHKFQYMNNQNFNNTMAYASSLISQNFAEIDEYHGVLVWNLIDKTSHYQIIDNPYRYMRIDIVGGNVLYNDKQIDYNIHDFPSHAKIRLNIIETHKDTCEKIKKTIRKRFPHILFQEIVQKNNSNTIENINKDFNYNDMLQTYIEILNKEEYDEALQIFMKDLSGLNITFERQLCQWEFLDLEFSNMFVYGPNNKIDFTKLPMNDIVGLFAPNSYGKSSFIDIILFSLYDNFSRNVYNKHRTIPSYIVNNNCSWFETKIRFKLGSDIYCIHKKGVLKGKSKSKTGKAITFEIYSFTKTNDNNIIDITRKDRFETLEEISKVIGSYNDFCLTSLFLQNKEQTFYDMSSTDRKNFLYNMFNLDKFENMFDTYKNIEKTSKALKDDFESKILNTDIDTILDNIDNDKQIIRKYNTKINKYNEIKNILNKKKSKLILLLNNNFDVDYDEKLMIEDIDRLKQNLDICNFIINNYTMYIGTEYNKHSINNINHLYESIICIDINNDINNIDIDFNKINENNSFLLNEESIINNYYIYKEQLNRKELLEYKLKVINDLIDLNEINEHCNMCMKRKPLLDDYNKQKIELIKSIDNININNKDDYDKLIIIKKQQEILINKYNNYKKKICKNIIDFNNNKFVVEYNWLDTIKEYREYLLKNIKYLTNNENIELIKKYDNKLNILEDKINNINHIIHERTYSLGINETKFSEWNNLKNDLKKVMRDYNIYSCLKKACHINGIPSKIISLQLENIDTMLNKIINGFIKKTVKISLDGNNIIVNILDDNNNIINILGGMEMFIINIGFKISLSSLSLLPKNKLLIIDEGVSVLDKQHIEQFDKIILFLNQHYENVILISHIDSLKDFISNYIHINKINNLSCTNY</sequence>
<dbReference type="InterPro" id="IPR027417">
    <property type="entry name" value="P-loop_NTPase"/>
</dbReference>
<dbReference type="EMBL" id="MN740027">
    <property type="protein sequence ID" value="QHT84769.1"/>
    <property type="molecule type" value="Genomic_DNA"/>
</dbReference>
<proteinExistence type="predicted"/>
<organism evidence="3">
    <name type="scientific">viral metagenome</name>
    <dbReference type="NCBI Taxonomy" id="1070528"/>
    <lineage>
        <taxon>unclassified sequences</taxon>
        <taxon>metagenomes</taxon>
        <taxon>organismal metagenomes</taxon>
    </lineage>
</organism>
<dbReference type="GO" id="GO:0016787">
    <property type="term" value="F:hydrolase activity"/>
    <property type="evidence" value="ECO:0007669"/>
    <property type="project" value="InterPro"/>
</dbReference>
<dbReference type="SUPFAM" id="SSF56300">
    <property type="entry name" value="Metallo-dependent phosphatases"/>
    <property type="match status" value="1"/>
</dbReference>
<dbReference type="Pfam" id="PF00149">
    <property type="entry name" value="Metallophos"/>
    <property type="match status" value="1"/>
</dbReference>